<proteinExistence type="predicted"/>
<organism evidence="3">
    <name type="scientific">Oryza barthii</name>
    <dbReference type="NCBI Taxonomy" id="65489"/>
    <lineage>
        <taxon>Eukaryota</taxon>
        <taxon>Viridiplantae</taxon>
        <taxon>Streptophyta</taxon>
        <taxon>Embryophyta</taxon>
        <taxon>Tracheophyta</taxon>
        <taxon>Spermatophyta</taxon>
        <taxon>Magnoliopsida</taxon>
        <taxon>Liliopsida</taxon>
        <taxon>Poales</taxon>
        <taxon>Poaceae</taxon>
        <taxon>BOP clade</taxon>
        <taxon>Oryzoideae</taxon>
        <taxon>Oryzeae</taxon>
        <taxon>Oryzinae</taxon>
        <taxon>Oryza</taxon>
    </lineage>
</organism>
<evidence type="ECO:0000313" key="4">
    <source>
        <dbReference type="Proteomes" id="UP000026960"/>
    </source>
</evidence>
<dbReference type="Gramene" id="OBART03G22900.1">
    <property type="protein sequence ID" value="OBART03G22900.1"/>
    <property type="gene ID" value="OBART03G22900"/>
</dbReference>
<reference evidence="3" key="1">
    <citation type="journal article" date="2009" name="Rice">
        <title>De Novo Next Generation Sequencing of Plant Genomes.</title>
        <authorList>
            <person name="Rounsley S."/>
            <person name="Marri P.R."/>
            <person name="Yu Y."/>
            <person name="He R."/>
            <person name="Sisneros N."/>
            <person name="Goicoechea J.L."/>
            <person name="Lee S.J."/>
            <person name="Angelova A."/>
            <person name="Kudrna D."/>
            <person name="Luo M."/>
            <person name="Affourtit J."/>
            <person name="Desany B."/>
            <person name="Knight J."/>
            <person name="Niazi F."/>
            <person name="Egholm M."/>
            <person name="Wing R.A."/>
        </authorList>
    </citation>
    <scope>NUCLEOTIDE SEQUENCE [LARGE SCALE GENOMIC DNA]</scope>
    <source>
        <strain evidence="3">cv. IRGC 105608</strain>
    </source>
</reference>
<keyword evidence="2" id="KW-1133">Transmembrane helix</keyword>
<sequence>MKVHCSWAHLSAYLFLFLFLLPPVVFLFSSSRANERRGRRGARDLVVGGRRRRWRNVFPSDAHPGRVVASQGEKGDGRNGDGQKLAPAGRGRLGNGFASSRRRYWREGLVGNAPTREIGRRPAWGGEREEELELGCGRNGMSSPAIYRRRGAVINGGFGGEGEGEYGAGGVEEKKTAPASLLHWPAMTACTRGDFGSVGRRRRANTARRRRRRKLAAAARMPWAAVAL</sequence>
<dbReference type="PaxDb" id="65489-OBART03G22900.1"/>
<keyword evidence="2" id="KW-0472">Membrane</keyword>
<evidence type="ECO:0000313" key="3">
    <source>
        <dbReference type="EnsemblPlants" id="OBART03G22900.1"/>
    </source>
</evidence>
<feature type="region of interest" description="Disordered" evidence="1">
    <location>
        <begin position="57"/>
        <end position="92"/>
    </location>
</feature>
<protein>
    <submittedName>
        <fullName evidence="3">Uncharacterized protein</fullName>
    </submittedName>
</protein>
<name>A0A0D3FKB4_9ORYZ</name>
<keyword evidence="2" id="KW-0812">Transmembrane</keyword>
<dbReference type="EnsemblPlants" id="OBART03G22900.1">
    <property type="protein sequence ID" value="OBART03G22900.1"/>
    <property type="gene ID" value="OBART03G22900"/>
</dbReference>
<dbReference type="HOGENOM" id="CLU_1216376_0_0_1"/>
<accession>A0A0D3FKB4</accession>
<keyword evidence="4" id="KW-1185">Reference proteome</keyword>
<evidence type="ECO:0000256" key="1">
    <source>
        <dbReference type="SAM" id="MobiDB-lite"/>
    </source>
</evidence>
<feature type="transmembrane region" description="Helical" evidence="2">
    <location>
        <begin position="12"/>
        <end position="30"/>
    </location>
</feature>
<evidence type="ECO:0000256" key="2">
    <source>
        <dbReference type="SAM" id="Phobius"/>
    </source>
</evidence>
<dbReference type="Proteomes" id="UP000026960">
    <property type="component" value="Chromosome 3"/>
</dbReference>
<reference evidence="3" key="2">
    <citation type="submission" date="2015-03" db="UniProtKB">
        <authorList>
            <consortium name="EnsemblPlants"/>
        </authorList>
    </citation>
    <scope>IDENTIFICATION</scope>
</reference>
<dbReference type="AlphaFoldDB" id="A0A0D3FKB4"/>